<evidence type="ECO:0000256" key="6">
    <source>
        <dbReference type="ARBA" id="ARBA00023274"/>
    </source>
</evidence>
<dbReference type="PANTHER" id="PTHR14202">
    <property type="entry name" value="60 KDA RIBONUCLEOPROTEIN SSA/RO"/>
    <property type="match status" value="1"/>
</dbReference>
<sequence>MKFNVFTKTKKQVRNYEGAKAYRLTPKMELYTAVVNSTLEKTTYEKGQDRLERIIDLVQKNDPYFVAQLAVYARQKMYLRSIPIVLAVELSKIHSGDNLVSRTVNGVIQRADEITELLSYYQVANQRTGTKKLNKLSKQVQKGIVMALNKFDAYQFAKYNRQTEVTFKDAIFLTHPKAKDDAQQAIFNQVIQDTLETPYTWEVELSRVGQQSFKNTQEKQKAFTAVWEALIDSKKLGYMALMRNLRNILEADVSAVHISKIADTLTDPYNVKRSKQFPFRFMAAYQELMSIKSSYTPYMLEALETAIKVSVDNIKGFELDTKVVIACDVSGSMMQSISKNSKIQAYDIGLVLGMLLQHKSENIITGLFGDRWKRYILPKGDVLSNVMKLKKIEGEVGYATNGYKVIQDLNTKKRIVDKVMIFTDCQLWNSGHYNSDTHIATEWKQYKRIAPNAKLYIFDLMGYKNAPLNITHDDVHLIGGWSDKIFEVLDAIENGASAIQHIQEQSL</sequence>
<organism evidence="8 9">
    <name type="scientific">Dokdonia pacifica</name>
    <dbReference type="NCBI Taxonomy" id="1627892"/>
    <lineage>
        <taxon>Bacteria</taxon>
        <taxon>Pseudomonadati</taxon>
        <taxon>Bacteroidota</taxon>
        <taxon>Flavobacteriia</taxon>
        <taxon>Flavobacteriales</taxon>
        <taxon>Flavobacteriaceae</taxon>
        <taxon>Dokdonia</taxon>
    </lineage>
</organism>
<dbReference type="GO" id="GO:0003723">
    <property type="term" value="F:RNA binding"/>
    <property type="evidence" value="ECO:0007669"/>
    <property type="project" value="UniProtKB-KW"/>
</dbReference>
<dbReference type="GO" id="GO:0005737">
    <property type="term" value="C:cytoplasm"/>
    <property type="evidence" value="ECO:0007669"/>
    <property type="project" value="UniProtKB-SubCell"/>
</dbReference>
<dbReference type="OrthoDB" id="208855at2"/>
<dbReference type="InterPro" id="IPR008858">
    <property type="entry name" value="TROVE_dom"/>
</dbReference>
<gene>
    <name evidence="8" type="ORF">SAMN06265376_1011406</name>
</gene>
<evidence type="ECO:0000256" key="1">
    <source>
        <dbReference type="ARBA" id="ARBA00004496"/>
    </source>
</evidence>
<dbReference type="GO" id="GO:1990904">
    <property type="term" value="C:ribonucleoprotein complex"/>
    <property type="evidence" value="ECO:0007669"/>
    <property type="project" value="UniProtKB-KW"/>
</dbReference>
<evidence type="ECO:0000313" key="8">
    <source>
        <dbReference type="EMBL" id="SNR49202.1"/>
    </source>
</evidence>
<dbReference type="SUPFAM" id="SSF53300">
    <property type="entry name" value="vWA-like"/>
    <property type="match status" value="1"/>
</dbReference>
<protein>
    <submittedName>
        <fullName evidence="8">TROVE domain-containing protein</fullName>
    </submittedName>
</protein>
<dbReference type="PROSITE" id="PS50988">
    <property type="entry name" value="TROVE"/>
    <property type="match status" value="1"/>
</dbReference>
<reference evidence="8 9" key="1">
    <citation type="submission" date="2017-06" db="EMBL/GenBank/DDBJ databases">
        <authorList>
            <person name="Kim H.J."/>
            <person name="Triplett B.A."/>
        </authorList>
    </citation>
    <scope>NUCLEOTIDE SEQUENCE [LARGE SCALE GENOMIC DNA]</scope>
    <source>
        <strain evidence="8 9">DSM 25597</strain>
    </source>
</reference>
<evidence type="ECO:0000256" key="4">
    <source>
        <dbReference type="ARBA" id="ARBA00022723"/>
    </source>
</evidence>
<dbReference type="SUPFAM" id="SSF140864">
    <property type="entry name" value="TROVE domain-like"/>
    <property type="match status" value="1"/>
</dbReference>
<name>A0A238WRQ9_9FLAO</name>
<dbReference type="Gene3D" id="3.40.50.410">
    <property type="entry name" value="von Willebrand factor, type A domain"/>
    <property type="match status" value="1"/>
</dbReference>
<keyword evidence="6" id="KW-0687">Ribonucleoprotein</keyword>
<evidence type="ECO:0000256" key="5">
    <source>
        <dbReference type="ARBA" id="ARBA00022884"/>
    </source>
</evidence>
<dbReference type="EMBL" id="FZNY01000001">
    <property type="protein sequence ID" value="SNR49202.1"/>
    <property type="molecule type" value="Genomic_DNA"/>
</dbReference>
<dbReference type="Pfam" id="PF05731">
    <property type="entry name" value="TROVE"/>
    <property type="match status" value="1"/>
</dbReference>
<comment type="subcellular location">
    <subcellularLocation>
        <location evidence="1">Cytoplasm</location>
    </subcellularLocation>
</comment>
<dbReference type="InterPro" id="IPR036465">
    <property type="entry name" value="vWFA_dom_sf"/>
</dbReference>
<proteinExistence type="inferred from homology"/>
<keyword evidence="4" id="KW-0479">Metal-binding</keyword>
<accession>A0A238WRQ9</accession>
<dbReference type="GO" id="GO:0046872">
    <property type="term" value="F:metal ion binding"/>
    <property type="evidence" value="ECO:0007669"/>
    <property type="project" value="UniProtKB-KW"/>
</dbReference>
<comment type="similarity">
    <text evidence="2">Belongs to the Ro 60 kDa family.</text>
</comment>
<keyword evidence="9" id="KW-1185">Reference proteome</keyword>
<dbReference type="RefSeq" id="WP_089370659.1">
    <property type="nucleotide sequence ID" value="NZ_BMEP01000003.1"/>
</dbReference>
<dbReference type="AlphaFoldDB" id="A0A238WRQ9"/>
<dbReference type="PANTHER" id="PTHR14202:SF0">
    <property type="entry name" value="RNA-BINDING PROTEIN RO60"/>
    <property type="match status" value="1"/>
</dbReference>
<evidence type="ECO:0000256" key="2">
    <source>
        <dbReference type="ARBA" id="ARBA00007814"/>
    </source>
</evidence>
<keyword evidence="3" id="KW-0963">Cytoplasm</keyword>
<dbReference type="Proteomes" id="UP000198379">
    <property type="component" value="Unassembled WGS sequence"/>
</dbReference>
<dbReference type="InterPro" id="IPR040322">
    <property type="entry name" value="TROVE2"/>
</dbReference>
<dbReference type="InterPro" id="IPR037214">
    <property type="entry name" value="TROVE_dom_sf"/>
</dbReference>
<evidence type="ECO:0000256" key="3">
    <source>
        <dbReference type="ARBA" id="ARBA00022490"/>
    </source>
</evidence>
<keyword evidence="5" id="KW-0694">RNA-binding</keyword>
<feature type="domain" description="TROVE" evidence="7">
    <location>
        <begin position="13"/>
        <end position="319"/>
    </location>
</feature>
<evidence type="ECO:0000259" key="7">
    <source>
        <dbReference type="PROSITE" id="PS50988"/>
    </source>
</evidence>
<evidence type="ECO:0000313" key="9">
    <source>
        <dbReference type="Proteomes" id="UP000198379"/>
    </source>
</evidence>